<accession>A0A1M7V0D2</accession>
<dbReference type="InterPro" id="IPR036196">
    <property type="entry name" value="Ptyr_pPase_sf"/>
</dbReference>
<dbReference type="InterPro" id="IPR050438">
    <property type="entry name" value="LMW_PTPase"/>
</dbReference>
<dbReference type="SMART" id="SM00226">
    <property type="entry name" value="LMWPc"/>
    <property type="match status" value="1"/>
</dbReference>
<dbReference type="PANTHER" id="PTHR11717:SF31">
    <property type="entry name" value="LOW MOLECULAR WEIGHT PROTEIN-TYROSINE-PHOSPHATASE ETP-RELATED"/>
    <property type="match status" value="1"/>
</dbReference>
<evidence type="ECO:0000313" key="2">
    <source>
        <dbReference type="EMBL" id="SHN88678.1"/>
    </source>
</evidence>
<evidence type="ECO:0000313" key="3">
    <source>
        <dbReference type="Proteomes" id="UP000184428"/>
    </source>
</evidence>
<dbReference type="GO" id="GO:0004725">
    <property type="term" value="F:protein tyrosine phosphatase activity"/>
    <property type="evidence" value="ECO:0007669"/>
    <property type="project" value="TreeGrafter"/>
</dbReference>
<dbReference type="RefSeq" id="WP_072921019.1">
    <property type="nucleotide sequence ID" value="NZ_FRDM01000052.1"/>
</dbReference>
<sequence>MTGGSGAGRDFAVLVLCTANICRSPVAEAHLRFQLGPDADVAISSAGLRARTDEPVWPAMAEAAGIPLAGFTARQVDPDLLRRADLVLTMTRAQRAAAVDLAPATVRRSFTLREFADLALLASWAGPLAAASPGRRLAGLTAAAPRFRARRVAGVHDDIEDPYGRDRAAYEQADTEVRQAVAVVATLVREPSAAETTFTQGDVDPVVGRPASRPFG</sequence>
<organism evidence="2 3">
    <name type="scientific">Geodermatophilus obscurus</name>
    <dbReference type="NCBI Taxonomy" id="1861"/>
    <lineage>
        <taxon>Bacteria</taxon>
        <taxon>Bacillati</taxon>
        <taxon>Actinomycetota</taxon>
        <taxon>Actinomycetes</taxon>
        <taxon>Geodermatophilales</taxon>
        <taxon>Geodermatophilaceae</taxon>
        <taxon>Geodermatophilus</taxon>
    </lineage>
</organism>
<protein>
    <submittedName>
        <fullName evidence="2">Protein-tyrosine phosphatase</fullName>
    </submittedName>
</protein>
<dbReference type="Pfam" id="PF01451">
    <property type="entry name" value="LMWPc"/>
    <property type="match status" value="1"/>
</dbReference>
<proteinExistence type="predicted"/>
<dbReference type="Gene3D" id="3.40.50.2300">
    <property type="match status" value="1"/>
</dbReference>
<reference evidence="2 3" key="1">
    <citation type="submission" date="2016-12" db="EMBL/GenBank/DDBJ databases">
        <authorList>
            <person name="Song W.-J."/>
            <person name="Kurnit D.M."/>
        </authorList>
    </citation>
    <scope>NUCLEOTIDE SEQUENCE [LARGE SCALE GENOMIC DNA]</scope>
    <source>
        <strain evidence="2 3">DSM 43162</strain>
    </source>
</reference>
<evidence type="ECO:0000259" key="1">
    <source>
        <dbReference type="SMART" id="SM00226"/>
    </source>
</evidence>
<dbReference type="EMBL" id="FRDM01000052">
    <property type="protein sequence ID" value="SHN88678.1"/>
    <property type="molecule type" value="Genomic_DNA"/>
</dbReference>
<dbReference type="PANTHER" id="PTHR11717">
    <property type="entry name" value="LOW MOLECULAR WEIGHT PROTEIN TYROSINE PHOSPHATASE"/>
    <property type="match status" value="1"/>
</dbReference>
<dbReference type="OrthoDB" id="9784339at2"/>
<feature type="domain" description="Phosphotyrosine protein phosphatase I" evidence="1">
    <location>
        <begin position="11"/>
        <end position="187"/>
    </location>
</feature>
<name>A0A1M7V0D2_9ACTN</name>
<dbReference type="SUPFAM" id="SSF52788">
    <property type="entry name" value="Phosphotyrosine protein phosphatases I"/>
    <property type="match status" value="1"/>
</dbReference>
<gene>
    <name evidence="2" type="ORF">SAMN05660350_04664</name>
</gene>
<dbReference type="InterPro" id="IPR023485">
    <property type="entry name" value="Ptyr_pPase"/>
</dbReference>
<dbReference type="AlphaFoldDB" id="A0A1M7V0D2"/>
<dbReference type="Proteomes" id="UP000184428">
    <property type="component" value="Unassembled WGS sequence"/>
</dbReference>